<sequence length="102" mass="11393">MGTCDAGSCKILFNGISLSCWSTGILVSYKEGAWKIMPQVPPIHASVNTHKKNLSRTMETNFQSSTTWKSMRLLVFYLGLIQKGLTAEVKQWCNQPNPVNMV</sequence>
<name>A0AAV8YY69_9CUCU</name>
<accession>A0AAV8YY69</accession>
<dbReference type="AlphaFoldDB" id="A0AAV8YY69"/>
<reference evidence="1" key="1">
    <citation type="journal article" date="2023" name="Insect Mol. Biol.">
        <title>Genome sequencing provides insights into the evolution of gene families encoding plant cell wall-degrading enzymes in longhorned beetles.</title>
        <authorList>
            <person name="Shin N.R."/>
            <person name="Okamura Y."/>
            <person name="Kirsch R."/>
            <person name="Pauchet Y."/>
        </authorList>
    </citation>
    <scope>NUCLEOTIDE SEQUENCE</scope>
    <source>
        <strain evidence="1">AMC_N1</strain>
    </source>
</reference>
<evidence type="ECO:0000313" key="2">
    <source>
        <dbReference type="Proteomes" id="UP001162162"/>
    </source>
</evidence>
<evidence type="ECO:0000313" key="1">
    <source>
        <dbReference type="EMBL" id="KAJ8956508.1"/>
    </source>
</evidence>
<dbReference type="EMBL" id="JAPWTK010000029">
    <property type="protein sequence ID" value="KAJ8956508.1"/>
    <property type="molecule type" value="Genomic_DNA"/>
</dbReference>
<keyword evidence="2" id="KW-1185">Reference proteome</keyword>
<protein>
    <submittedName>
        <fullName evidence="1">Uncharacterized protein</fullName>
    </submittedName>
</protein>
<gene>
    <name evidence="1" type="ORF">NQ318_019226</name>
</gene>
<proteinExistence type="predicted"/>
<dbReference type="Proteomes" id="UP001162162">
    <property type="component" value="Unassembled WGS sequence"/>
</dbReference>
<organism evidence="1 2">
    <name type="scientific">Aromia moschata</name>
    <dbReference type="NCBI Taxonomy" id="1265417"/>
    <lineage>
        <taxon>Eukaryota</taxon>
        <taxon>Metazoa</taxon>
        <taxon>Ecdysozoa</taxon>
        <taxon>Arthropoda</taxon>
        <taxon>Hexapoda</taxon>
        <taxon>Insecta</taxon>
        <taxon>Pterygota</taxon>
        <taxon>Neoptera</taxon>
        <taxon>Endopterygota</taxon>
        <taxon>Coleoptera</taxon>
        <taxon>Polyphaga</taxon>
        <taxon>Cucujiformia</taxon>
        <taxon>Chrysomeloidea</taxon>
        <taxon>Cerambycidae</taxon>
        <taxon>Cerambycinae</taxon>
        <taxon>Callichromatini</taxon>
        <taxon>Aromia</taxon>
    </lineage>
</organism>
<comment type="caution">
    <text evidence="1">The sequence shown here is derived from an EMBL/GenBank/DDBJ whole genome shotgun (WGS) entry which is preliminary data.</text>
</comment>